<comment type="pathway">
    <text evidence="7">Carbohydrate biosynthesis; dTDP-L-rhamnose biosynthesis.</text>
</comment>
<organism evidence="9">
    <name type="scientific">Salmonella enterica subsp. enterica serovar Cotham</name>
    <dbReference type="NCBI Taxonomy" id="2572724"/>
    <lineage>
        <taxon>Bacteria</taxon>
        <taxon>Pseudomonadati</taxon>
        <taxon>Pseudomonadota</taxon>
        <taxon>Gammaproteobacteria</taxon>
        <taxon>Enterobacterales</taxon>
        <taxon>Enterobacteriaceae</taxon>
        <taxon>Salmonella</taxon>
    </lineage>
</organism>
<reference evidence="9" key="1">
    <citation type="submission" date="2018-07" db="EMBL/GenBank/DDBJ databases">
        <authorList>
            <consortium name="PulseNet: The National Subtyping Network for Foodborne Disease Surveillance"/>
            <person name="Tarr C.L."/>
            <person name="Trees E."/>
            <person name="Katz L.S."/>
            <person name="Carleton-Romer H.A."/>
            <person name="Stroika S."/>
            <person name="Kucerova Z."/>
            <person name="Roache K.F."/>
            <person name="Sabol A.L."/>
            <person name="Besser J."/>
            <person name="Gerner-Smidt P."/>
        </authorList>
    </citation>
    <scope>NUCLEOTIDE SEQUENCE</scope>
    <source>
        <strain evidence="9">2015AM-0391</strain>
        <strain evidence="8">2015AM-1184</strain>
    </source>
</reference>
<keyword evidence="7 9" id="KW-0413">Isomerase</keyword>
<evidence type="ECO:0000256" key="6">
    <source>
        <dbReference type="PIRSR" id="PIRSR600888-3"/>
    </source>
</evidence>
<dbReference type="PANTHER" id="PTHR21047">
    <property type="entry name" value="DTDP-6-DEOXY-D-GLUCOSE-3,5 EPIMERASE"/>
    <property type="match status" value="1"/>
</dbReference>
<name>A0A5I0Z7B9_SALET</name>
<evidence type="ECO:0000313" key="8">
    <source>
        <dbReference type="EMBL" id="ECS7437638.1"/>
    </source>
</evidence>
<evidence type="ECO:0000256" key="2">
    <source>
        <dbReference type="ARBA" id="ARBA00001997"/>
    </source>
</evidence>
<comment type="subunit">
    <text evidence="7">Homodimer.</text>
</comment>
<gene>
    <name evidence="9" type="primary">rfbC</name>
    <name evidence="9" type="ORF">CG757_13875</name>
    <name evidence="8" type="ORF">CHU57_12310</name>
</gene>
<dbReference type="EC" id="5.1.3.13" evidence="3 7"/>
<dbReference type="InterPro" id="IPR000888">
    <property type="entry name" value="RmlC-like"/>
</dbReference>
<dbReference type="InterPro" id="IPR011051">
    <property type="entry name" value="RmlC_Cupin_sf"/>
</dbReference>
<dbReference type="GO" id="GO:0008830">
    <property type="term" value="F:dTDP-4-dehydrorhamnose 3,5-epimerase activity"/>
    <property type="evidence" value="ECO:0007669"/>
    <property type="project" value="UniProtKB-UniRule"/>
</dbReference>
<evidence type="ECO:0000313" key="9">
    <source>
        <dbReference type="EMBL" id="ECT9337680.1"/>
    </source>
</evidence>
<evidence type="ECO:0000256" key="7">
    <source>
        <dbReference type="RuleBase" id="RU364069"/>
    </source>
</evidence>
<sequence length="183" mass="21441">MKKHKTKIHEALIIEPIIYSDARGFFFESYNQLIFEDLIERKINFCQDNQSLSHKGVLRGLHFQVNPKAQGKLVRCLHGKIYDVIVDLRVDSPTYKKWEGFVLSASNKKQLWIPEGCAHGFLSLEDNTELAYKATEYYSLQHERCIRWNDPSLKIEWPLSDYIISEKDKNGISFSEWENISND</sequence>
<dbReference type="EMBL" id="AAKOIS010000004">
    <property type="protein sequence ID" value="ECT9337680.1"/>
    <property type="molecule type" value="Genomic_DNA"/>
</dbReference>
<evidence type="ECO:0000256" key="1">
    <source>
        <dbReference type="ARBA" id="ARBA00001298"/>
    </source>
</evidence>
<dbReference type="GO" id="GO:0000271">
    <property type="term" value="P:polysaccharide biosynthetic process"/>
    <property type="evidence" value="ECO:0007669"/>
    <property type="project" value="TreeGrafter"/>
</dbReference>
<dbReference type="CDD" id="cd00438">
    <property type="entry name" value="cupin_RmlC"/>
    <property type="match status" value="1"/>
</dbReference>
<comment type="catalytic activity">
    <reaction evidence="1 7">
        <text>dTDP-4-dehydro-6-deoxy-alpha-D-glucose = dTDP-4-dehydro-beta-L-rhamnose</text>
        <dbReference type="Rhea" id="RHEA:16969"/>
        <dbReference type="ChEBI" id="CHEBI:57649"/>
        <dbReference type="ChEBI" id="CHEBI:62830"/>
        <dbReference type="EC" id="5.1.3.13"/>
    </reaction>
</comment>
<protein>
    <recommendedName>
        <fullName evidence="4 7">dTDP-4-dehydrorhamnose 3,5-epimerase</fullName>
        <ecNumber evidence="3 7">5.1.3.13</ecNumber>
    </recommendedName>
    <alternativeName>
        <fullName evidence="7">Thymidine diphospho-4-keto-rhamnose 3,5-epimerase</fullName>
    </alternativeName>
</protein>
<comment type="caution">
    <text evidence="9">The sequence shown here is derived from an EMBL/GenBank/DDBJ whole genome shotgun (WGS) entry which is preliminary data.</text>
</comment>
<accession>A0A5I0Z7B9</accession>
<dbReference type="NCBIfam" id="TIGR01221">
    <property type="entry name" value="rmlC"/>
    <property type="match status" value="1"/>
</dbReference>
<dbReference type="UniPathway" id="UPA00124"/>
<dbReference type="SUPFAM" id="SSF51182">
    <property type="entry name" value="RmlC-like cupins"/>
    <property type="match status" value="1"/>
</dbReference>
<dbReference type="Pfam" id="PF00908">
    <property type="entry name" value="dTDP_sugar_isom"/>
    <property type="match status" value="1"/>
</dbReference>
<evidence type="ECO:0000256" key="3">
    <source>
        <dbReference type="ARBA" id="ARBA00012098"/>
    </source>
</evidence>
<dbReference type="EMBL" id="AAKKOC010000004">
    <property type="protein sequence ID" value="ECS7437638.1"/>
    <property type="molecule type" value="Genomic_DNA"/>
</dbReference>
<dbReference type="PANTHER" id="PTHR21047:SF2">
    <property type="entry name" value="THYMIDINE DIPHOSPHO-4-KETO-RHAMNOSE 3,5-EPIMERASE"/>
    <property type="match status" value="1"/>
</dbReference>
<comment type="function">
    <text evidence="2 7">Catalyzes the epimerization of the C3' and C5'positions of dTDP-6-deoxy-D-xylo-4-hexulose, forming dTDP-6-deoxy-L-lyxo-4-hexulose.</text>
</comment>
<feature type="active site" description="Proton acceptor" evidence="5">
    <location>
        <position position="62"/>
    </location>
</feature>
<dbReference type="InterPro" id="IPR014710">
    <property type="entry name" value="RmlC-like_jellyroll"/>
</dbReference>
<dbReference type="Gene3D" id="2.60.120.10">
    <property type="entry name" value="Jelly Rolls"/>
    <property type="match status" value="1"/>
</dbReference>
<proteinExistence type="inferred from homology"/>
<feature type="active site" description="Proton donor" evidence="5">
    <location>
        <position position="132"/>
    </location>
</feature>
<evidence type="ECO:0000256" key="5">
    <source>
        <dbReference type="PIRSR" id="PIRSR600888-1"/>
    </source>
</evidence>
<dbReference type="GO" id="GO:0019305">
    <property type="term" value="P:dTDP-rhamnose biosynthetic process"/>
    <property type="evidence" value="ECO:0007669"/>
    <property type="project" value="UniProtKB-UniRule"/>
</dbReference>
<feature type="site" description="Participates in a stacking interaction with the thymidine ring of dTDP-4-oxo-6-deoxyglucose" evidence="6">
    <location>
        <position position="138"/>
    </location>
</feature>
<dbReference type="GO" id="GO:0005829">
    <property type="term" value="C:cytosol"/>
    <property type="evidence" value="ECO:0007669"/>
    <property type="project" value="TreeGrafter"/>
</dbReference>
<evidence type="ECO:0000256" key="4">
    <source>
        <dbReference type="ARBA" id="ARBA00019595"/>
    </source>
</evidence>
<comment type="similarity">
    <text evidence="7">Belongs to the dTDP-4-dehydrorhamnose 3,5-epimerase family.</text>
</comment>
<dbReference type="AlphaFoldDB" id="A0A5I0Z7B9"/>